<dbReference type="Proteomes" id="UP001227230">
    <property type="component" value="Chromosome 13"/>
</dbReference>
<accession>A0ABY9D416</accession>
<proteinExistence type="predicted"/>
<name>A0ABY9D416_VITVI</name>
<gene>
    <name evidence="1" type="ORF">VitviT2T_020454</name>
</gene>
<keyword evidence="2" id="KW-1185">Reference proteome</keyword>
<sequence>MGIVDDNGYEDVRGLDYGVGNEHGMGRIWPCKGGSDEQANPPFPVHHISKHGLATTPLAAHVSCRVYEAVLFAERGPPHSSLNSTPGSLLKCHLASTYQNNKMR</sequence>
<evidence type="ECO:0000313" key="1">
    <source>
        <dbReference type="EMBL" id="WKA02240.1"/>
    </source>
</evidence>
<protein>
    <submittedName>
        <fullName evidence="1">Uncharacterized protein</fullName>
    </submittedName>
</protein>
<evidence type="ECO:0000313" key="2">
    <source>
        <dbReference type="Proteomes" id="UP001227230"/>
    </source>
</evidence>
<dbReference type="EMBL" id="CP126660">
    <property type="protein sequence ID" value="WKA02240.1"/>
    <property type="molecule type" value="Genomic_DNA"/>
</dbReference>
<reference evidence="1 2" key="1">
    <citation type="journal article" date="2023" name="Hortic Res">
        <title>The complete reference genome for grapevine (Vitis vinifera L.) genetics and breeding.</title>
        <authorList>
            <person name="Shi X."/>
            <person name="Cao S."/>
            <person name="Wang X."/>
            <person name="Huang S."/>
            <person name="Wang Y."/>
            <person name="Liu Z."/>
            <person name="Liu W."/>
            <person name="Leng X."/>
            <person name="Peng Y."/>
            <person name="Wang N."/>
            <person name="Wang Y."/>
            <person name="Ma Z."/>
            <person name="Xu X."/>
            <person name="Zhang F."/>
            <person name="Xue H."/>
            <person name="Zhong H."/>
            <person name="Wang Y."/>
            <person name="Zhang K."/>
            <person name="Velt A."/>
            <person name="Avia K."/>
            <person name="Holtgrawe D."/>
            <person name="Grimplet J."/>
            <person name="Matus J.T."/>
            <person name="Ware D."/>
            <person name="Wu X."/>
            <person name="Wang H."/>
            <person name="Liu C."/>
            <person name="Fang Y."/>
            <person name="Rustenholz C."/>
            <person name="Cheng Z."/>
            <person name="Xiao H."/>
            <person name="Zhou Y."/>
        </authorList>
    </citation>
    <scope>NUCLEOTIDE SEQUENCE [LARGE SCALE GENOMIC DNA]</scope>
    <source>
        <strain evidence="2">cv. Pinot noir / PN40024</strain>
        <tissue evidence="1">Leaf</tissue>
    </source>
</reference>
<organism evidence="1 2">
    <name type="scientific">Vitis vinifera</name>
    <name type="common">Grape</name>
    <dbReference type="NCBI Taxonomy" id="29760"/>
    <lineage>
        <taxon>Eukaryota</taxon>
        <taxon>Viridiplantae</taxon>
        <taxon>Streptophyta</taxon>
        <taxon>Embryophyta</taxon>
        <taxon>Tracheophyta</taxon>
        <taxon>Spermatophyta</taxon>
        <taxon>Magnoliopsida</taxon>
        <taxon>eudicotyledons</taxon>
        <taxon>Gunneridae</taxon>
        <taxon>Pentapetalae</taxon>
        <taxon>rosids</taxon>
        <taxon>Vitales</taxon>
        <taxon>Vitaceae</taxon>
        <taxon>Viteae</taxon>
        <taxon>Vitis</taxon>
    </lineage>
</organism>